<feature type="transmembrane region" description="Helical" evidence="3">
    <location>
        <begin position="486"/>
        <end position="507"/>
    </location>
</feature>
<feature type="transmembrane region" description="Helical" evidence="3">
    <location>
        <begin position="105"/>
        <end position="125"/>
    </location>
</feature>
<dbReference type="Pfam" id="PF14559">
    <property type="entry name" value="TPR_19"/>
    <property type="match status" value="1"/>
</dbReference>
<dbReference type="InterPro" id="IPR019734">
    <property type="entry name" value="TPR_rpt"/>
</dbReference>
<dbReference type="InterPro" id="IPR011990">
    <property type="entry name" value="TPR-like_helical_dom_sf"/>
</dbReference>
<dbReference type="InterPro" id="IPR052346">
    <property type="entry name" value="O-mannosyl-transferase_TMTC"/>
</dbReference>
<dbReference type="EMBL" id="UINC01003686">
    <property type="protein sequence ID" value="SVA08423.1"/>
    <property type="molecule type" value="Genomic_DNA"/>
</dbReference>
<accession>A0A381T408</accession>
<name>A0A381T408_9ZZZZ</name>
<feature type="transmembrane region" description="Helical" evidence="3">
    <location>
        <begin position="384"/>
        <end position="402"/>
    </location>
</feature>
<feature type="transmembrane region" description="Helical" evidence="3">
    <location>
        <begin position="137"/>
        <end position="157"/>
    </location>
</feature>
<keyword evidence="1" id="KW-0677">Repeat</keyword>
<dbReference type="PROSITE" id="PS50005">
    <property type="entry name" value="TPR"/>
    <property type="match status" value="2"/>
</dbReference>
<reference evidence="4" key="1">
    <citation type="submission" date="2018-05" db="EMBL/GenBank/DDBJ databases">
        <authorList>
            <person name="Lanie J.A."/>
            <person name="Ng W.-L."/>
            <person name="Kazmierczak K.M."/>
            <person name="Andrzejewski T.M."/>
            <person name="Davidsen T.M."/>
            <person name="Wayne K.J."/>
            <person name="Tettelin H."/>
            <person name="Glass J.I."/>
            <person name="Rusch D."/>
            <person name="Podicherti R."/>
            <person name="Tsui H.-C.T."/>
            <person name="Winkler M.E."/>
        </authorList>
    </citation>
    <scope>NUCLEOTIDE SEQUENCE</scope>
</reference>
<protein>
    <submittedName>
        <fullName evidence="4">Uncharacterized protein</fullName>
    </submittedName>
</protein>
<dbReference type="SMART" id="SM00028">
    <property type="entry name" value="TPR"/>
    <property type="match status" value="5"/>
</dbReference>
<keyword evidence="3" id="KW-0472">Membrane</keyword>
<proteinExistence type="predicted"/>
<evidence type="ECO:0000256" key="1">
    <source>
        <dbReference type="ARBA" id="ARBA00022737"/>
    </source>
</evidence>
<dbReference type="SUPFAM" id="SSF48452">
    <property type="entry name" value="TPR-like"/>
    <property type="match status" value="1"/>
</dbReference>
<evidence type="ECO:0000256" key="3">
    <source>
        <dbReference type="SAM" id="Phobius"/>
    </source>
</evidence>
<gene>
    <name evidence="4" type="ORF">METZ01_LOCUS61277</name>
</gene>
<keyword evidence="3" id="KW-0812">Transmembrane</keyword>
<keyword evidence="2" id="KW-0802">TPR repeat</keyword>
<dbReference type="Gene3D" id="1.25.40.10">
    <property type="entry name" value="Tetratricopeptide repeat domain"/>
    <property type="match status" value="1"/>
</dbReference>
<feature type="transmembrane region" description="Helical" evidence="3">
    <location>
        <begin position="272"/>
        <end position="290"/>
    </location>
</feature>
<feature type="transmembrane region" description="Helical" evidence="3">
    <location>
        <begin position="358"/>
        <end position="378"/>
    </location>
</feature>
<feature type="transmembrane region" description="Helical" evidence="3">
    <location>
        <begin position="527"/>
        <end position="546"/>
    </location>
</feature>
<feature type="transmembrane region" description="Helical" evidence="3">
    <location>
        <begin position="194"/>
        <end position="212"/>
    </location>
</feature>
<organism evidence="4">
    <name type="scientific">marine metagenome</name>
    <dbReference type="NCBI Taxonomy" id="408172"/>
    <lineage>
        <taxon>unclassified sequences</taxon>
        <taxon>metagenomes</taxon>
        <taxon>ecological metagenomes</taxon>
    </lineage>
</organism>
<dbReference type="AlphaFoldDB" id="A0A381T408"/>
<evidence type="ECO:0000256" key="2">
    <source>
        <dbReference type="ARBA" id="ARBA00022803"/>
    </source>
</evidence>
<dbReference type="PANTHER" id="PTHR44227:SF3">
    <property type="entry name" value="PROTEIN O-MANNOSYL-TRANSFERASE TMTC4"/>
    <property type="match status" value="1"/>
</dbReference>
<feature type="transmembrane region" description="Helical" evidence="3">
    <location>
        <begin position="333"/>
        <end position="351"/>
    </location>
</feature>
<feature type="transmembrane region" description="Helical" evidence="3">
    <location>
        <begin position="414"/>
        <end position="433"/>
    </location>
</feature>
<sequence>MHSMPQDSGTVVSPKKLFLIGGIFYLLFLLLTPLGLFNDWIPPLTHSGYYSVKTVDGGDDTAYYSYLRSLFFDGDLDFIDERYYAHVNRFNSTGYVFSNWQLGQAVLYLPFFIVGHFFALLYSALGYPIKADGYSSPYFVATAVASATYLFAGLMIMCRVLKKIVDERIAVIASVSLWMASPLLYYTFIRQRMAHTTEFFLAALFVMAWLHYRGSNKKLHHAVMGACLGLLCLVRLINANYGVLYIVDVVFLWFAGRGSANSSKVTDTLLNTLYFIAMFLVFLLPQFVAWNQLNGFIISPYLVETLQSKAIETSTSSTMLGSKLQDLFFSAKWGLAVATPLWFAGFIGLLIPGPVSKSIRVASLASLISLIVVMLSFVESDAYGNRYFIAAAVLFTIGLANLMDRCFRNKVMGYATIVFIVACVISQYLMIVQYKVVLPYNHPHFSIEAISGSFQVFFNHPLLLLRSTNFFRLMGFEHAEWDYVDGIYLLMLPLAQFACVVGVLYLFRSSMQNASVLKKILQPKNVVVMGVLVNLVLVGVVGIAAPDKSAQEIEKRATYKQLLSTGDSFLAKGNFESAQVSFNKASDLMPDLWTPYFKNGIVFGSQKKFKQAEQAYRKGLEIYPDHPSLLANYGATLAVLGKIDKAKPVLRAAIRQLPNNPSSYNSLAQVFLRQKKPEKARDMLVLAVTVNPNFATGHANLAMLYAMMNQRNQAKFHLGKALQLGLRNSVTENLHKILQSPLKKR</sequence>
<evidence type="ECO:0000313" key="4">
    <source>
        <dbReference type="EMBL" id="SVA08423.1"/>
    </source>
</evidence>
<dbReference type="PANTHER" id="PTHR44227">
    <property type="match status" value="1"/>
</dbReference>
<feature type="transmembrane region" description="Helical" evidence="3">
    <location>
        <begin position="17"/>
        <end position="37"/>
    </location>
</feature>
<keyword evidence="3" id="KW-1133">Transmembrane helix</keyword>
<feature type="transmembrane region" description="Helical" evidence="3">
    <location>
        <begin position="243"/>
        <end position="260"/>
    </location>
</feature>
<feature type="transmembrane region" description="Helical" evidence="3">
    <location>
        <begin position="169"/>
        <end position="188"/>
    </location>
</feature>